<dbReference type="RefSeq" id="WP_179835529.1">
    <property type="nucleotide sequence ID" value="NZ_BMRD01000010.1"/>
</dbReference>
<evidence type="ECO:0000313" key="3">
    <source>
        <dbReference type="Proteomes" id="UP000591272"/>
    </source>
</evidence>
<dbReference type="EMBL" id="JACCBT010000001">
    <property type="protein sequence ID" value="NYE14693.1"/>
    <property type="molecule type" value="Genomic_DNA"/>
</dbReference>
<evidence type="ECO:0000313" key="2">
    <source>
        <dbReference type="EMBL" id="NYE14693.1"/>
    </source>
</evidence>
<dbReference type="Proteomes" id="UP000591272">
    <property type="component" value="Unassembled WGS sequence"/>
</dbReference>
<evidence type="ECO:0000256" key="1">
    <source>
        <dbReference type="SAM" id="MobiDB-lite"/>
    </source>
</evidence>
<protein>
    <submittedName>
        <fullName evidence="2">Uncharacterized protein</fullName>
    </submittedName>
</protein>
<gene>
    <name evidence="2" type="ORF">BJ999_004989</name>
</gene>
<proteinExistence type="predicted"/>
<comment type="caution">
    <text evidence="2">The sequence shown here is derived from an EMBL/GenBank/DDBJ whole genome shotgun (WGS) entry which is preliminary data.</text>
</comment>
<dbReference type="AlphaFoldDB" id="A0A7Y9KG66"/>
<name>A0A7Y9KG66_9ACTN</name>
<sequence length="45" mass="5098">MLFGPDEVDPEDPDELVIEALRARLRRTRSAAPSPREDAEHDARP</sequence>
<accession>A0A7Y9KG66</accession>
<keyword evidence="3" id="KW-1185">Reference proteome</keyword>
<feature type="region of interest" description="Disordered" evidence="1">
    <location>
        <begin position="26"/>
        <end position="45"/>
    </location>
</feature>
<reference evidence="2 3" key="1">
    <citation type="submission" date="2020-07" db="EMBL/GenBank/DDBJ databases">
        <title>Sequencing the genomes of 1000 actinobacteria strains.</title>
        <authorList>
            <person name="Klenk H.-P."/>
        </authorList>
    </citation>
    <scope>NUCLEOTIDE SEQUENCE [LARGE SCALE GENOMIC DNA]</scope>
    <source>
        <strain evidence="2 3">DSM 43461</strain>
    </source>
</reference>
<feature type="compositionally biased region" description="Basic and acidic residues" evidence="1">
    <location>
        <begin position="35"/>
        <end position="45"/>
    </location>
</feature>
<organism evidence="2 3">
    <name type="scientific">Actinomadura citrea</name>
    <dbReference type="NCBI Taxonomy" id="46158"/>
    <lineage>
        <taxon>Bacteria</taxon>
        <taxon>Bacillati</taxon>
        <taxon>Actinomycetota</taxon>
        <taxon>Actinomycetes</taxon>
        <taxon>Streptosporangiales</taxon>
        <taxon>Thermomonosporaceae</taxon>
        <taxon>Actinomadura</taxon>
    </lineage>
</organism>